<dbReference type="PANTHER" id="PTHR42683">
    <property type="entry name" value="ALDEHYDE REDUCTASE"/>
    <property type="match status" value="1"/>
</dbReference>
<keyword evidence="3" id="KW-0560">Oxidoreductase</keyword>
<dbReference type="eggNOG" id="KOG0023">
    <property type="taxonomic scope" value="Eukaryota"/>
</dbReference>
<dbReference type="HOGENOM" id="CLU_026673_20_2_1"/>
<dbReference type="STRING" id="2903.R1E3X9"/>
<dbReference type="RefSeq" id="XP_005773924.1">
    <property type="nucleotide sequence ID" value="XM_005773867.1"/>
</dbReference>
<dbReference type="KEGG" id="ehx:EMIHUDRAFT_43128"/>
<dbReference type="InterPro" id="IPR002328">
    <property type="entry name" value="ADH_Zn_CS"/>
</dbReference>
<proteinExistence type="predicted"/>
<dbReference type="SUPFAM" id="SSF51735">
    <property type="entry name" value="NAD(P)-binding Rossmann-fold domains"/>
    <property type="match status" value="1"/>
</dbReference>
<keyword evidence="1" id="KW-0479">Metal-binding</keyword>
<keyword evidence="2" id="KW-0862">Zinc</keyword>
<keyword evidence="6" id="KW-1185">Reference proteome</keyword>
<evidence type="ECO:0000313" key="6">
    <source>
        <dbReference type="Proteomes" id="UP000013827"/>
    </source>
</evidence>
<dbReference type="GO" id="GO:0008270">
    <property type="term" value="F:zinc ion binding"/>
    <property type="evidence" value="ECO:0007669"/>
    <property type="project" value="InterPro"/>
</dbReference>
<dbReference type="SUPFAM" id="SSF50129">
    <property type="entry name" value="GroES-like"/>
    <property type="match status" value="1"/>
</dbReference>
<dbReference type="Pfam" id="PF08240">
    <property type="entry name" value="ADH_N"/>
    <property type="match status" value="1"/>
</dbReference>
<reference evidence="6" key="1">
    <citation type="journal article" date="2013" name="Nature">
        <title>Pan genome of the phytoplankton Emiliania underpins its global distribution.</title>
        <authorList>
            <person name="Read B.A."/>
            <person name="Kegel J."/>
            <person name="Klute M.J."/>
            <person name="Kuo A."/>
            <person name="Lefebvre S.C."/>
            <person name="Maumus F."/>
            <person name="Mayer C."/>
            <person name="Miller J."/>
            <person name="Monier A."/>
            <person name="Salamov A."/>
            <person name="Young J."/>
            <person name="Aguilar M."/>
            <person name="Claverie J.M."/>
            <person name="Frickenhaus S."/>
            <person name="Gonzalez K."/>
            <person name="Herman E.K."/>
            <person name="Lin Y.C."/>
            <person name="Napier J."/>
            <person name="Ogata H."/>
            <person name="Sarno A.F."/>
            <person name="Shmutz J."/>
            <person name="Schroeder D."/>
            <person name="de Vargas C."/>
            <person name="Verret F."/>
            <person name="von Dassow P."/>
            <person name="Valentin K."/>
            <person name="Van de Peer Y."/>
            <person name="Wheeler G."/>
            <person name="Dacks J.B."/>
            <person name="Delwiche C.F."/>
            <person name="Dyhrman S.T."/>
            <person name="Glockner G."/>
            <person name="John U."/>
            <person name="Richards T."/>
            <person name="Worden A.Z."/>
            <person name="Zhang X."/>
            <person name="Grigoriev I.V."/>
            <person name="Allen A.E."/>
            <person name="Bidle K."/>
            <person name="Borodovsky M."/>
            <person name="Bowler C."/>
            <person name="Brownlee C."/>
            <person name="Cock J.M."/>
            <person name="Elias M."/>
            <person name="Gladyshev V.N."/>
            <person name="Groth M."/>
            <person name="Guda C."/>
            <person name="Hadaegh A."/>
            <person name="Iglesias-Rodriguez M.D."/>
            <person name="Jenkins J."/>
            <person name="Jones B.M."/>
            <person name="Lawson T."/>
            <person name="Leese F."/>
            <person name="Lindquist E."/>
            <person name="Lobanov A."/>
            <person name="Lomsadze A."/>
            <person name="Malik S.B."/>
            <person name="Marsh M.E."/>
            <person name="Mackinder L."/>
            <person name="Mock T."/>
            <person name="Mueller-Roeber B."/>
            <person name="Pagarete A."/>
            <person name="Parker M."/>
            <person name="Probert I."/>
            <person name="Quesneville H."/>
            <person name="Raines C."/>
            <person name="Rensing S.A."/>
            <person name="Riano-Pachon D.M."/>
            <person name="Richier S."/>
            <person name="Rokitta S."/>
            <person name="Shiraiwa Y."/>
            <person name="Soanes D.M."/>
            <person name="van der Giezen M."/>
            <person name="Wahlund T.M."/>
            <person name="Williams B."/>
            <person name="Wilson W."/>
            <person name="Wolfe G."/>
            <person name="Wurch L.L."/>
        </authorList>
    </citation>
    <scope>NUCLEOTIDE SEQUENCE</scope>
</reference>
<protein>
    <recommendedName>
        <fullName evidence="4">Alcohol dehydrogenase-like N-terminal domain-containing protein</fullName>
    </recommendedName>
</protein>
<dbReference type="InterPro" id="IPR013154">
    <property type="entry name" value="ADH-like_N"/>
</dbReference>
<organism evidence="5 6">
    <name type="scientific">Emiliania huxleyi (strain CCMP1516)</name>
    <dbReference type="NCBI Taxonomy" id="280463"/>
    <lineage>
        <taxon>Eukaryota</taxon>
        <taxon>Haptista</taxon>
        <taxon>Haptophyta</taxon>
        <taxon>Prymnesiophyceae</taxon>
        <taxon>Isochrysidales</taxon>
        <taxon>Noelaerhabdaceae</taxon>
        <taxon>Emiliania</taxon>
    </lineage>
</organism>
<name>A0A0D3JDB0_EMIH1</name>
<feature type="domain" description="Alcohol dehydrogenase-like N-terminal" evidence="4">
    <location>
        <begin position="1"/>
        <end position="97"/>
    </location>
</feature>
<dbReference type="PROSITE" id="PS00059">
    <property type="entry name" value="ADH_ZINC"/>
    <property type="match status" value="1"/>
</dbReference>
<evidence type="ECO:0000259" key="4">
    <source>
        <dbReference type="Pfam" id="PF08240"/>
    </source>
</evidence>
<reference evidence="5" key="2">
    <citation type="submission" date="2024-10" db="UniProtKB">
        <authorList>
            <consortium name="EnsemblProtists"/>
        </authorList>
    </citation>
    <scope>IDENTIFICATION</scope>
</reference>
<dbReference type="InterPro" id="IPR011032">
    <property type="entry name" value="GroES-like_sf"/>
</dbReference>
<accession>A0A0D3JDB0</accession>
<dbReference type="AlphaFoldDB" id="A0A0D3JDB0"/>
<dbReference type="Gene3D" id="3.90.180.10">
    <property type="entry name" value="Medium-chain alcohol dehydrogenases, catalytic domain"/>
    <property type="match status" value="1"/>
</dbReference>
<dbReference type="OMA" id="CDDYIAT"/>
<dbReference type="GO" id="GO:0016616">
    <property type="term" value="F:oxidoreductase activity, acting on the CH-OH group of donors, NAD or NADP as acceptor"/>
    <property type="evidence" value="ECO:0007669"/>
    <property type="project" value="InterPro"/>
</dbReference>
<dbReference type="GeneID" id="17267039"/>
<evidence type="ECO:0000256" key="2">
    <source>
        <dbReference type="ARBA" id="ARBA00022833"/>
    </source>
</evidence>
<evidence type="ECO:0000256" key="3">
    <source>
        <dbReference type="ARBA" id="ARBA00023002"/>
    </source>
</evidence>
<dbReference type="Gene3D" id="3.40.50.720">
    <property type="entry name" value="NAD(P)-binding Rossmann-like Domain"/>
    <property type="match status" value="1"/>
</dbReference>
<dbReference type="InterPro" id="IPR036291">
    <property type="entry name" value="NAD(P)-bd_dom_sf"/>
</dbReference>
<dbReference type="Proteomes" id="UP000013827">
    <property type="component" value="Unassembled WGS sequence"/>
</dbReference>
<sequence>YPCVPGHEVGGVCVAVGPNVTKFKIGDKVGVGCMVDACLKCKACLAGEEQMCASFSTGTYGALDAHGRAEPYPKGGQTLGGYTQKMVVHERFAIKIPSSYPLEAAGPVMCAGVTMYDPLKKHLLKGAERVKEGTHVGIVGLGGLGLTGVKVAKLLGCKVTAISRAEKGTPKAKIALESGADETLCSKSAAAMAAAAGTLDLIINTIPMVHDDELYEPLLTDGAVQVVLGVTPRWVAGLVGALTGALPARKTVSSGIGGIAATQEVVDLFDKHRIYPNIEIHPVEEINEIMNKLDKGNDSSVRYVLDMATLNE</sequence>
<evidence type="ECO:0000256" key="1">
    <source>
        <dbReference type="ARBA" id="ARBA00022723"/>
    </source>
</evidence>
<dbReference type="EnsemblProtists" id="EOD21495">
    <property type="protein sequence ID" value="EOD21495"/>
    <property type="gene ID" value="EMIHUDRAFT_43128"/>
</dbReference>
<evidence type="ECO:0000313" key="5">
    <source>
        <dbReference type="EnsemblProtists" id="EOD21495"/>
    </source>
</evidence>
<dbReference type="InterPro" id="IPR047109">
    <property type="entry name" value="CAD-like"/>
</dbReference>
<dbReference type="PaxDb" id="2903-EOD21495"/>